<dbReference type="Proteomes" id="UP000198844">
    <property type="component" value="Unassembled WGS sequence"/>
</dbReference>
<dbReference type="EMBL" id="FPBH01000001">
    <property type="protein sequence ID" value="SFT45426.1"/>
    <property type="molecule type" value="Genomic_DNA"/>
</dbReference>
<accession>A0A1I6Y4N6</accession>
<evidence type="ECO:0000313" key="1">
    <source>
        <dbReference type="EMBL" id="SFT45426.1"/>
    </source>
</evidence>
<organism evidence="1 2">
    <name type="scientific">Paraburkholderia aspalathi</name>
    <dbReference type="NCBI Taxonomy" id="1324617"/>
    <lineage>
        <taxon>Bacteria</taxon>
        <taxon>Pseudomonadati</taxon>
        <taxon>Pseudomonadota</taxon>
        <taxon>Betaproteobacteria</taxon>
        <taxon>Burkholderiales</taxon>
        <taxon>Burkholderiaceae</taxon>
        <taxon>Paraburkholderia</taxon>
    </lineage>
</organism>
<gene>
    <name evidence="1" type="ORF">SAMN05192563_1001315</name>
</gene>
<evidence type="ECO:0000313" key="2">
    <source>
        <dbReference type="Proteomes" id="UP000198844"/>
    </source>
</evidence>
<sequence length="404" mass="45856">MAYSNAAIVRHAHTMTKKNMLPTELTPVRDAARRTLGEVRPGQITDFRALYGGRRSNAGRALPEYYLVYFLLVELLDFQNLGQGDKVAWSVPVEYKGHTYLIEHRKMGLGVFADDVESKEDAIREIVIRIKKAIKNAQPYFEWLADQALARSAVNVTNNSSELFDRYEFLAGSFKAKATEAQTRTRERIAIKESKERYVGPIFVSTQLRREARWLALAAIDAFYSWTEHVFIHIAILLGRATTADEITVLAQAEWSAKYRAVFDLRDKEAKQYFDQLSEIRFELRNFTAHGAFGKRGEAYRFHSGAGAVPVFLPHKAGSRKYRLGAGIAFREEDALLLIDSFIAYLWSDGREPARAYLHDTELPIVLTYAANGTYAAAMTSVEDMNAFIEHEQAAWDRAADMDF</sequence>
<reference evidence="1 2" key="1">
    <citation type="submission" date="2016-10" db="EMBL/GenBank/DDBJ databases">
        <authorList>
            <person name="de Groot N.N."/>
        </authorList>
    </citation>
    <scope>NUCLEOTIDE SEQUENCE [LARGE SCALE GENOMIC DNA]</scope>
    <source>
        <strain evidence="1 2">LMG 27731</strain>
    </source>
</reference>
<name>A0A1I6Y4N6_9BURK</name>
<dbReference type="AlphaFoldDB" id="A0A1I6Y4N6"/>
<proteinExistence type="predicted"/>
<protein>
    <submittedName>
        <fullName evidence="1">Uncharacterized protein</fullName>
    </submittedName>
</protein>